<dbReference type="InterPro" id="IPR017734">
    <property type="entry name" value="T6SS_SciN"/>
</dbReference>
<dbReference type="AlphaFoldDB" id="B7LFQ5"/>
<gene>
    <name evidence="2" type="ordered locus">EC55989_3288</name>
</gene>
<dbReference type="KEGG" id="eck:EC55989_3288"/>
<dbReference type="InterPro" id="IPR038706">
    <property type="entry name" value="Type_VI_SciN-like_sf"/>
</dbReference>
<organism evidence="2 3">
    <name type="scientific">Escherichia coli (strain 55989 / EAEC)</name>
    <dbReference type="NCBI Taxonomy" id="585055"/>
    <lineage>
        <taxon>Bacteria</taxon>
        <taxon>Pseudomonadati</taxon>
        <taxon>Pseudomonadota</taxon>
        <taxon>Gammaproteobacteria</taxon>
        <taxon>Enterobacterales</taxon>
        <taxon>Enterobacteriaceae</taxon>
        <taxon>Escherichia</taxon>
    </lineage>
</organism>
<dbReference type="EMBL" id="CU928145">
    <property type="protein sequence ID" value="CAU99309.1"/>
    <property type="molecule type" value="Genomic_DNA"/>
</dbReference>
<dbReference type="PROSITE" id="PS51257">
    <property type="entry name" value="PROKAR_LIPOPROTEIN"/>
    <property type="match status" value="1"/>
</dbReference>
<evidence type="ECO:0000313" key="3">
    <source>
        <dbReference type="Proteomes" id="UP000000746"/>
    </source>
</evidence>
<keyword evidence="3" id="KW-1185">Reference proteome</keyword>
<feature type="signal peptide" evidence="1">
    <location>
        <begin position="1"/>
        <end position="20"/>
    </location>
</feature>
<evidence type="ECO:0008006" key="4">
    <source>
        <dbReference type="Google" id="ProtNLM"/>
    </source>
</evidence>
<evidence type="ECO:0000313" key="2">
    <source>
        <dbReference type="EMBL" id="CAU99309.1"/>
    </source>
</evidence>
<keyword evidence="1" id="KW-0732">Signal</keyword>
<dbReference type="Proteomes" id="UP000000746">
    <property type="component" value="Chromosome"/>
</dbReference>
<evidence type="ECO:0000256" key="1">
    <source>
        <dbReference type="SAM" id="SignalP"/>
    </source>
</evidence>
<dbReference type="Gene3D" id="2.60.40.4150">
    <property type="entry name" value="Type VI secretion system, lipoprotein SciN"/>
    <property type="match status" value="1"/>
</dbReference>
<accession>B7LFQ5</accession>
<protein>
    <recommendedName>
        <fullName evidence="4">Type VI secretion protein</fullName>
    </recommendedName>
</protein>
<proteinExistence type="predicted"/>
<name>B7LFQ5_ECO55</name>
<dbReference type="HOGENOM" id="CLU_102939_0_0_6"/>
<dbReference type="Pfam" id="PF12790">
    <property type="entry name" value="T6SS-SciN"/>
    <property type="match status" value="1"/>
</dbReference>
<sequence>MMTIKCLLLAVMVFPFFITACSDKYSEQDRVQAINNADAPFGAGLLTFQISSDTQLNSLNEISNSCALLFLQASDKNTLQDIMNNPVLIKQFFIGTGKVDGILKVDKYVAMPGQEITLHIDRNEGTKYVGVVAGYYPFPGKQHMLLLDIPVDVVEEGWWNKSLHASLLPLSKKISMGKESISMK</sequence>
<reference evidence="3" key="1">
    <citation type="journal article" date="2009" name="PLoS Genet.">
        <title>Organised genome dynamics in the Escherichia coli species results in highly diverse adaptive paths.</title>
        <authorList>
            <person name="Touchon M."/>
            <person name="Hoede C."/>
            <person name="Tenaillon O."/>
            <person name="Barbe V."/>
            <person name="Baeriswyl S."/>
            <person name="Bidet P."/>
            <person name="Bingen E."/>
            <person name="Bonacorsi S."/>
            <person name="Bouchier C."/>
            <person name="Bouvet O."/>
            <person name="Calteau A."/>
            <person name="Chiapello H."/>
            <person name="Clermont O."/>
            <person name="Cruveiller S."/>
            <person name="Danchin A."/>
            <person name="Diard M."/>
            <person name="Dossat C."/>
            <person name="Karoui M.E."/>
            <person name="Frapy E."/>
            <person name="Garry L."/>
            <person name="Ghigo J.M."/>
            <person name="Gilles A.M."/>
            <person name="Johnson J."/>
            <person name="Le Bouguenec C."/>
            <person name="Lescat M."/>
            <person name="Mangenot S."/>
            <person name="Martinez-Jehanne V."/>
            <person name="Matic I."/>
            <person name="Nassif X."/>
            <person name="Oztas S."/>
            <person name="Petit M.A."/>
            <person name="Pichon C."/>
            <person name="Rouy Z."/>
            <person name="Ruf C.S."/>
            <person name="Schneider D."/>
            <person name="Tourret J."/>
            <person name="Vacherie B."/>
            <person name="Vallenet D."/>
            <person name="Medigue C."/>
            <person name="Rocha E.P.C."/>
            <person name="Denamur E."/>
        </authorList>
    </citation>
    <scope>NUCLEOTIDE SEQUENCE [LARGE SCALE GENOMIC DNA]</scope>
    <source>
        <strain evidence="3">55989 / EAEC</strain>
    </source>
</reference>
<feature type="chain" id="PRO_5002859907" description="Type VI secretion protein" evidence="1">
    <location>
        <begin position="21"/>
        <end position="184"/>
    </location>
</feature>